<reference evidence="9 10" key="1">
    <citation type="submission" date="2016-12" db="EMBL/GenBank/DDBJ databases">
        <title>Complete genome sequence of Microbacterium aurum KACC 15219.</title>
        <authorList>
            <person name="Jung Y."/>
            <person name="Shin J.-H."/>
            <person name="Lee Y.-J."/>
            <person name="Yi H."/>
            <person name="Bahn Y.-S."/>
            <person name="Kim J.F."/>
            <person name="Lee D.-W."/>
        </authorList>
    </citation>
    <scope>NUCLEOTIDE SEQUENCE [LARGE SCALE GENOMIC DNA]</scope>
    <source>
        <strain evidence="9 10">KACC 15219</strain>
    </source>
</reference>
<dbReference type="InterPro" id="IPR024077">
    <property type="entry name" value="Neurolysin/TOP_dom2"/>
</dbReference>
<dbReference type="InterPro" id="IPR045090">
    <property type="entry name" value="Pept_M3A_M3B"/>
</dbReference>
<evidence type="ECO:0000259" key="8">
    <source>
        <dbReference type="Pfam" id="PF01432"/>
    </source>
</evidence>
<organism evidence="9 10">
    <name type="scientific">Microbacterium aurum</name>
    <dbReference type="NCBI Taxonomy" id="36805"/>
    <lineage>
        <taxon>Bacteria</taxon>
        <taxon>Bacillati</taxon>
        <taxon>Actinomycetota</taxon>
        <taxon>Actinomycetes</taxon>
        <taxon>Micrococcales</taxon>
        <taxon>Microbacteriaceae</taxon>
        <taxon>Microbacterium</taxon>
    </lineage>
</organism>
<dbReference type="AlphaFoldDB" id="A0A1P8UB30"/>
<proteinExistence type="inferred from homology"/>
<dbReference type="GO" id="GO:0004222">
    <property type="term" value="F:metalloendopeptidase activity"/>
    <property type="evidence" value="ECO:0007669"/>
    <property type="project" value="InterPro"/>
</dbReference>
<gene>
    <name evidence="9" type="ORF">BOH66_14490</name>
</gene>
<keyword evidence="4 7" id="KW-0378">Hydrolase</keyword>
<evidence type="ECO:0000256" key="4">
    <source>
        <dbReference type="ARBA" id="ARBA00022801"/>
    </source>
</evidence>
<dbReference type="STRING" id="36805.BOH66_14490"/>
<dbReference type="InterPro" id="IPR001567">
    <property type="entry name" value="Pept_M3A_M3B_dom"/>
</dbReference>
<comment type="cofactor">
    <cofactor evidence="7">
        <name>Zn(2+)</name>
        <dbReference type="ChEBI" id="CHEBI:29105"/>
    </cofactor>
    <text evidence="7">Binds 1 zinc ion.</text>
</comment>
<keyword evidence="3 7" id="KW-0479">Metal-binding</keyword>
<sequence length="654" mass="72009">MTTPEPLAFPTDPAGWTAFATERPTAAVAVVADVDARLVAGTDLDAAARLELWNDAEIALLAATNESYLLSEAHPDAAVRAIAEEQVQRLEALSASRLLDRDLFQAMAAADAAAEPADAAATAADLDDQQRRLLAKVLQDFRRGGVDLPDAERERVRELTDRDTELSLTFSRNIRDGRREIRVTPEALAGLPQDFLDAHPVGDDGLVVLTTDYPDLMPVREYARDRATRTAIVAAYNDLAWPENDPVLAELLAVRAERAGLLGYGDWADYETEPRMIGGGGKNGGRAIAEFLDRLDEASADAAQREYGILLARLQQDDPDATEVTIADLFYLLSTLRGERHDVDAQLVRSYFRFDRVLPGLLATTGRLLDVEYVPVDVPTWHADVHSYDVVRAGARLGRIHLDLHPRDGKYTHAACFGLAQGVAGRVLPEAVLLCNFARGLMTHDEVVTFFHEFGHLVHDILGGAQRFARFTGVATEWDFVEAPSQLLEEWAWDAGVLSSFTANADGEPIPADLVERMKVADGFGRALEVRRQLGHAQVSYHLHVDRPADLQAATEHWYDATSPVKPLRGRHPYAGFGHLTGYGACYYTYQWSLVIARDLLSGFGGDLMNPDAAARYRREILEPGGSRDAADLVRAFLGRDYGFDAYREWLAGR</sequence>
<name>A0A1P8UB30_9MICO</name>
<comment type="similarity">
    <text evidence="1 7">Belongs to the peptidase M3 family.</text>
</comment>
<dbReference type="GO" id="GO:0046872">
    <property type="term" value="F:metal ion binding"/>
    <property type="evidence" value="ECO:0007669"/>
    <property type="project" value="UniProtKB-UniRule"/>
</dbReference>
<evidence type="ECO:0000256" key="3">
    <source>
        <dbReference type="ARBA" id="ARBA00022723"/>
    </source>
</evidence>
<dbReference type="CDD" id="cd06455">
    <property type="entry name" value="M3A_TOP"/>
    <property type="match status" value="1"/>
</dbReference>
<evidence type="ECO:0000256" key="5">
    <source>
        <dbReference type="ARBA" id="ARBA00022833"/>
    </source>
</evidence>
<dbReference type="GO" id="GO:0006518">
    <property type="term" value="P:peptide metabolic process"/>
    <property type="evidence" value="ECO:0007669"/>
    <property type="project" value="TreeGrafter"/>
</dbReference>
<dbReference type="InterPro" id="IPR024079">
    <property type="entry name" value="MetalloPept_cat_dom_sf"/>
</dbReference>
<dbReference type="Proteomes" id="UP000187185">
    <property type="component" value="Chromosome"/>
</dbReference>
<evidence type="ECO:0000313" key="10">
    <source>
        <dbReference type="Proteomes" id="UP000187185"/>
    </source>
</evidence>
<dbReference type="PANTHER" id="PTHR11804">
    <property type="entry name" value="PROTEASE M3 THIMET OLIGOPEPTIDASE-RELATED"/>
    <property type="match status" value="1"/>
</dbReference>
<dbReference type="Gene3D" id="3.40.390.10">
    <property type="entry name" value="Collagenase (Catalytic Domain)"/>
    <property type="match status" value="1"/>
</dbReference>
<dbReference type="OrthoDB" id="9773538at2"/>
<keyword evidence="10" id="KW-1185">Reference proteome</keyword>
<evidence type="ECO:0000256" key="1">
    <source>
        <dbReference type="ARBA" id="ARBA00006040"/>
    </source>
</evidence>
<dbReference type="RefSeq" id="WP_076691692.1">
    <property type="nucleotide sequence ID" value="NZ_CP018762.1"/>
</dbReference>
<feature type="domain" description="Peptidase M3A/M3B catalytic" evidence="8">
    <location>
        <begin position="222"/>
        <end position="643"/>
    </location>
</feature>
<keyword evidence="5 7" id="KW-0862">Zinc</keyword>
<accession>A0A1P8UB30</accession>
<dbReference type="KEGG" id="maur:BOH66_14490"/>
<protein>
    <submittedName>
        <fullName evidence="9">Peptidase M3</fullName>
    </submittedName>
</protein>
<evidence type="ECO:0000313" key="9">
    <source>
        <dbReference type="EMBL" id="APZ35323.1"/>
    </source>
</evidence>
<dbReference type="Pfam" id="PF01432">
    <property type="entry name" value="Peptidase_M3"/>
    <property type="match status" value="1"/>
</dbReference>
<keyword evidence="2 7" id="KW-0645">Protease</keyword>
<evidence type="ECO:0000256" key="6">
    <source>
        <dbReference type="ARBA" id="ARBA00023049"/>
    </source>
</evidence>
<dbReference type="PANTHER" id="PTHR11804:SF84">
    <property type="entry name" value="SACCHAROLYSIN"/>
    <property type="match status" value="1"/>
</dbReference>
<evidence type="ECO:0000256" key="7">
    <source>
        <dbReference type="RuleBase" id="RU003435"/>
    </source>
</evidence>
<keyword evidence="6 7" id="KW-0482">Metalloprotease</keyword>
<dbReference type="Gene3D" id="1.10.1370.10">
    <property type="entry name" value="Neurolysin, domain 3"/>
    <property type="match status" value="1"/>
</dbReference>
<dbReference type="GO" id="GO:0006508">
    <property type="term" value="P:proteolysis"/>
    <property type="evidence" value="ECO:0007669"/>
    <property type="project" value="UniProtKB-KW"/>
</dbReference>
<dbReference type="EMBL" id="CP018762">
    <property type="protein sequence ID" value="APZ35323.1"/>
    <property type="molecule type" value="Genomic_DNA"/>
</dbReference>
<evidence type="ECO:0000256" key="2">
    <source>
        <dbReference type="ARBA" id="ARBA00022670"/>
    </source>
</evidence>
<dbReference type="SUPFAM" id="SSF55486">
    <property type="entry name" value="Metalloproteases ('zincins'), catalytic domain"/>
    <property type="match status" value="1"/>
</dbReference>